<sequence length="270" mass="30925">MKVKNNELIILFNPKMQFKIIFQSEMEFSTHKGIIKFPKLLKYGQIVTTNRDENFIILHANLADKMLKVTRSTTIVYPKDWGMIVTELGISSGKKIIEIGTGSGALTFTLANIVGAKGKIDSIDISKEKQDQGKNNFNLYSEFNNTTWHIIDLAKEKIKLSPADALFIDIPEPWTLLKEARILLKDGHTVGLLCPTFEQVKETANALNEFGFTRIRCKELIERTIYVRERSTRPADIFKGHTAFYLFAEKIADKELKKMSKLKIRQIIER</sequence>
<evidence type="ECO:0000256" key="1">
    <source>
        <dbReference type="ARBA" id="ARBA00022603"/>
    </source>
</evidence>
<comment type="subunit">
    <text evidence="5">Homotetramer composed of a dimer of dimers.</text>
</comment>
<comment type="function">
    <text evidence="5">Catalyzes the S-adenosyl-L-methionine-dependent formation of N(1)-methyladenine at position 58 (m1A58) in tRNA.</text>
</comment>
<dbReference type="Proteomes" id="UP000584587">
    <property type="component" value="Unassembled WGS sequence"/>
</dbReference>
<protein>
    <recommendedName>
        <fullName evidence="5">tRNA (adenine(58)-N(1))-methyltransferase TrmI</fullName>
        <ecNumber evidence="5">2.1.1.220</ecNumber>
    </recommendedName>
</protein>
<dbReference type="SUPFAM" id="SSF53335">
    <property type="entry name" value="S-adenosyl-L-methionine-dependent methyltransferases"/>
    <property type="match status" value="1"/>
</dbReference>
<evidence type="ECO:0000256" key="4">
    <source>
        <dbReference type="ARBA" id="ARBA00022694"/>
    </source>
</evidence>
<dbReference type="GO" id="GO:0030488">
    <property type="term" value="P:tRNA methylation"/>
    <property type="evidence" value="ECO:0007669"/>
    <property type="project" value="InterPro"/>
</dbReference>
<dbReference type="CDD" id="cd02440">
    <property type="entry name" value="AdoMet_MTases"/>
    <property type="match status" value="1"/>
</dbReference>
<dbReference type="EC" id="2.1.1.220" evidence="5"/>
<dbReference type="InterPro" id="IPR029063">
    <property type="entry name" value="SAM-dependent_MTases_sf"/>
</dbReference>
<name>A0A846U161_9MOLU</name>
<dbReference type="GO" id="GO:0160107">
    <property type="term" value="F:tRNA (adenine(58)-N1)-methyltransferase activity"/>
    <property type="evidence" value="ECO:0007669"/>
    <property type="project" value="UniProtKB-EC"/>
</dbReference>
<keyword evidence="4 5" id="KW-0819">tRNA processing</keyword>
<feature type="binding site" evidence="6">
    <location>
        <position position="152"/>
    </location>
    <ligand>
        <name>S-adenosyl-L-methionine</name>
        <dbReference type="ChEBI" id="CHEBI:59789"/>
    </ligand>
</feature>
<dbReference type="PANTHER" id="PTHR12133:SF1">
    <property type="entry name" value="TRNA (ADENINE(58)-N(1))-METHYLTRANSFERASE, MITOCHONDRIAL"/>
    <property type="match status" value="1"/>
</dbReference>
<keyword evidence="3 5" id="KW-0949">S-adenosyl-L-methionine</keyword>
<feature type="binding site" evidence="6">
    <location>
        <begin position="103"/>
        <end position="106"/>
    </location>
    <ligand>
        <name>S-adenosyl-L-methionine</name>
        <dbReference type="ChEBI" id="CHEBI:59789"/>
    </ligand>
</feature>
<comment type="catalytic activity">
    <reaction evidence="5">
        <text>adenosine(58) in tRNA + S-adenosyl-L-methionine = N(1)-methyladenosine(58) in tRNA + S-adenosyl-L-homocysteine + H(+)</text>
        <dbReference type="Rhea" id="RHEA:43152"/>
        <dbReference type="Rhea" id="RHEA-COMP:10365"/>
        <dbReference type="Rhea" id="RHEA-COMP:10366"/>
        <dbReference type="ChEBI" id="CHEBI:15378"/>
        <dbReference type="ChEBI" id="CHEBI:57856"/>
        <dbReference type="ChEBI" id="CHEBI:59789"/>
        <dbReference type="ChEBI" id="CHEBI:74411"/>
        <dbReference type="ChEBI" id="CHEBI:74491"/>
        <dbReference type="EC" id="2.1.1.220"/>
    </reaction>
</comment>
<dbReference type="Gene3D" id="3.40.50.150">
    <property type="entry name" value="Vaccinia Virus protein VP39"/>
    <property type="match status" value="1"/>
</dbReference>
<dbReference type="PANTHER" id="PTHR12133">
    <property type="entry name" value="TRNA (ADENINE(58)-N(1))-METHYLTRANSFERASE"/>
    <property type="match status" value="1"/>
</dbReference>
<dbReference type="InterPro" id="IPR014816">
    <property type="entry name" value="tRNA_MeTrfase_Gcd14"/>
</dbReference>
<keyword evidence="1 5" id="KW-0489">Methyltransferase</keyword>
<organism evidence="8 9">
    <name type="scientific">Spiroplasma platyhelix PALS-1</name>
    <dbReference type="NCBI Taxonomy" id="1276218"/>
    <lineage>
        <taxon>Bacteria</taxon>
        <taxon>Bacillati</taxon>
        <taxon>Mycoplasmatota</taxon>
        <taxon>Mollicutes</taxon>
        <taxon>Entomoplasmatales</taxon>
        <taxon>Spiroplasmataceae</taxon>
        <taxon>Spiroplasma</taxon>
    </lineage>
</organism>
<gene>
    <name evidence="8" type="ORF">HER12_02155</name>
</gene>
<comment type="caution">
    <text evidence="8">The sequence shown here is derived from an EMBL/GenBank/DDBJ whole genome shotgun (WGS) entry which is preliminary data.</text>
</comment>
<dbReference type="RefSeq" id="WP_168105036.1">
    <property type="nucleotide sequence ID" value="NZ_CP051215.1"/>
</dbReference>
<dbReference type="EMBL" id="JAAVVK010000002">
    <property type="protein sequence ID" value="NKE38556.1"/>
    <property type="molecule type" value="Genomic_DNA"/>
</dbReference>
<evidence type="ECO:0000313" key="9">
    <source>
        <dbReference type="Proteomes" id="UP000584587"/>
    </source>
</evidence>
<evidence type="ECO:0000259" key="7">
    <source>
        <dbReference type="Pfam" id="PF08704"/>
    </source>
</evidence>
<evidence type="ECO:0000313" key="8">
    <source>
        <dbReference type="EMBL" id="NKE38556.1"/>
    </source>
</evidence>
<evidence type="ECO:0000256" key="3">
    <source>
        <dbReference type="ARBA" id="ARBA00022691"/>
    </source>
</evidence>
<dbReference type="AlphaFoldDB" id="A0A846U161"/>
<dbReference type="PIRSF" id="PIRSF017269">
    <property type="entry name" value="GCD14"/>
    <property type="match status" value="1"/>
</dbReference>
<keyword evidence="2 5" id="KW-0808">Transferase</keyword>
<dbReference type="Gene3D" id="3.10.330.20">
    <property type="match status" value="1"/>
</dbReference>
<reference evidence="8 9" key="1">
    <citation type="submission" date="2020-04" db="EMBL/GenBank/DDBJ databases">
        <title>Complete genome sequence of Spiroplasma platyhelix ATCC 51748, an insect isolate.</title>
        <authorList>
            <person name="Green E.A."/>
            <person name="Klassen J.L."/>
        </authorList>
    </citation>
    <scope>NUCLEOTIDE SEQUENCE [LARGE SCALE GENOMIC DNA]</scope>
    <source>
        <strain evidence="8 9">PALS-1</strain>
    </source>
</reference>
<feature type="binding site" evidence="6">
    <location>
        <position position="169"/>
    </location>
    <ligand>
        <name>S-adenosyl-L-methionine</name>
        <dbReference type="ChEBI" id="CHEBI:59789"/>
    </ligand>
</feature>
<evidence type="ECO:0000256" key="2">
    <source>
        <dbReference type="ARBA" id="ARBA00022679"/>
    </source>
</evidence>
<dbReference type="PROSITE" id="PS51620">
    <property type="entry name" value="SAM_TRM61"/>
    <property type="match status" value="1"/>
</dbReference>
<keyword evidence="9" id="KW-1185">Reference proteome</keyword>
<feature type="binding site" evidence="6">
    <location>
        <position position="124"/>
    </location>
    <ligand>
        <name>S-adenosyl-L-methionine</name>
        <dbReference type="ChEBI" id="CHEBI:59789"/>
    </ligand>
</feature>
<evidence type="ECO:0000256" key="5">
    <source>
        <dbReference type="PIRNR" id="PIRNR017269"/>
    </source>
</evidence>
<dbReference type="Pfam" id="PF08704">
    <property type="entry name" value="GCD14"/>
    <property type="match status" value="1"/>
</dbReference>
<dbReference type="GO" id="GO:0031515">
    <property type="term" value="C:tRNA (m1A) methyltransferase complex"/>
    <property type="evidence" value="ECO:0007669"/>
    <property type="project" value="UniProtKB-UniRule"/>
</dbReference>
<proteinExistence type="inferred from homology"/>
<accession>A0A846U161</accession>
<evidence type="ECO:0000256" key="6">
    <source>
        <dbReference type="PIRSR" id="PIRSR017269-1"/>
    </source>
</evidence>
<feature type="domain" description="tRNA (adenine(58)-N(1))-methyltransferase catalytic subunit TRM61 C-terminal" evidence="7">
    <location>
        <begin position="69"/>
        <end position="241"/>
    </location>
</feature>
<dbReference type="InterPro" id="IPR049470">
    <property type="entry name" value="TRM61_C"/>
</dbReference>
<comment type="similarity">
    <text evidence="5">Belongs to the class I-like SAM-binding methyltransferase superfamily. TRM61 family.</text>
</comment>